<evidence type="ECO:0000256" key="1">
    <source>
        <dbReference type="SAM" id="MobiDB-lite"/>
    </source>
</evidence>
<feature type="compositionally biased region" description="Polar residues" evidence="1">
    <location>
        <begin position="591"/>
        <end position="606"/>
    </location>
</feature>
<feature type="region of interest" description="Disordered" evidence="1">
    <location>
        <begin position="1040"/>
        <end position="1198"/>
    </location>
</feature>
<feature type="compositionally biased region" description="Acidic residues" evidence="1">
    <location>
        <begin position="1156"/>
        <end position="1165"/>
    </location>
</feature>
<feature type="region of interest" description="Disordered" evidence="1">
    <location>
        <begin position="748"/>
        <end position="771"/>
    </location>
</feature>
<feature type="region of interest" description="Disordered" evidence="1">
    <location>
        <begin position="1238"/>
        <end position="1261"/>
    </location>
</feature>
<feature type="region of interest" description="Disordered" evidence="1">
    <location>
        <begin position="162"/>
        <end position="191"/>
    </location>
</feature>
<feature type="compositionally biased region" description="Polar residues" evidence="1">
    <location>
        <begin position="678"/>
        <end position="699"/>
    </location>
</feature>
<feature type="compositionally biased region" description="Polar residues" evidence="1">
    <location>
        <begin position="269"/>
        <end position="286"/>
    </location>
</feature>
<reference evidence="2 3" key="1">
    <citation type="submission" date="2024-07" db="EMBL/GenBank/DDBJ databases">
        <title>Section-level genome sequencing and comparative genomics of Aspergillus sections Usti and Cavernicolus.</title>
        <authorList>
            <consortium name="Lawrence Berkeley National Laboratory"/>
            <person name="Nybo J.L."/>
            <person name="Vesth T.C."/>
            <person name="Theobald S."/>
            <person name="Frisvad J.C."/>
            <person name="Larsen T.O."/>
            <person name="Kjaerboelling I."/>
            <person name="Rothschild-Mancinelli K."/>
            <person name="Lyhne E.K."/>
            <person name="Kogle M.E."/>
            <person name="Barry K."/>
            <person name="Clum A."/>
            <person name="Na H."/>
            <person name="Ledsgaard L."/>
            <person name="Lin J."/>
            <person name="Lipzen A."/>
            <person name="Kuo A."/>
            <person name="Riley R."/>
            <person name="Mondo S."/>
            <person name="Labutti K."/>
            <person name="Haridas S."/>
            <person name="Pangalinan J."/>
            <person name="Salamov A.A."/>
            <person name="Simmons B.A."/>
            <person name="Magnuson J.K."/>
            <person name="Chen J."/>
            <person name="Drula E."/>
            <person name="Henrissat B."/>
            <person name="Wiebenga A."/>
            <person name="Lubbers R.J."/>
            <person name="Gomes A.C."/>
            <person name="Makela M.R."/>
            <person name="Stajich J."/>
            <person name="Grigoriev I.V."/>
            <person name="Mortensen U.H."/>
            <person name="De Vries R.P."/>
            <person name="Baker S.E."/>
            <person name="Andersen M.R."/>
        </authorList>
    </citation>
    <scope>NUCLEOTIDE SEQUENCE [LARGE SCALE GENOMIC DNA]</scope>
    <source>
        <strain evidence="2 3">CBS 123904</strain>
    </source>
</reference>
<organism evidence="2 3">
    <name type="scientific">Aspergillus pseudoustus</name>
    <dbReference type="NCBI Taxonomy" id="1810923"/>
    <lineage>
        <taxon>Eukaryota</taxon>
        <taxon>Fungi</taxon>
        <taxon>Dikarya</taxon>
        <taxon>Ascomycota</taxon>
        <taxon>Pezizomycotina</taxon>
        <taxon>Eurotiomycetes</taxon>
        <taxon>Eurotiomycetidae</taxon>
        <taxon>Eurotiales</taxon>
        <taxon>Aspergillaceae</taxon>
        <taxon>Aspergillus</taxon>
        <taxon>Aspergillus subgen. Nidulantes</taxon>
    </lineage>
</organism>
<feature type="compositionally biased region" description="Basic and acidic residues" evidence="1">
    <location>
        <begin position="511"/>
        <end position="523"/>
    </location>
</feature>
<accession>A0ABR4K7E8</accession>
<feature type="compositionally biased region" description="Acidic residues" evidence="1">
    <location>
        <begin position="1130"/>
        <end position="1145"/>
    </location>
</feature>
<feature type="compositionally biased region" description="Polar residues" evidence="1">
    <location>
        <begin position="639"/>
        <end position="670"/>
    </location>
</feature>
<dbReference type="EMBL" id="JBFXLU010000051">
    <property type="protein sequence ID" value="KAL2848149.1"/>
    <property type="molecule type" value="Genomic_DNA"/>
</dbReference>
<dbReference type="Proteomes" id="UP001610446">
    <property type="component" value="Unassembled WGS sequence"/>
</dbReference>
<feature type="compositionally biased region" description="Low complexity" evidence="1">
    <location>
        <begin position="700"/>
        <end position="713"/>
    </location>
</feature>
<evidence type="ECO:0000313" key="3">
    <source>
        <dbReference type="Proteomes" id="UP001610446"/>
    </source>
</evidence>
<protein>
    <recommendedName>
        <fullName evidence="4">Telomere replication protein EST3</fullName>
    </recommendedName>
</protein>
<feature type="region of interest" description="Disordered" evidence="1">
    <location>
        <begin position="639"/>
        <end position="717"/>
    </location>
</feature>
<feature type="compositionally biased region" description="Polar residues" evidence="1">
    <location>
        <begin position="524"/>
        <end position="538"/>
    </location>
</feature>
<feature type="compositionally biased region" description="Acidic residues" evidence="1">
    <location>
        <begin position="1103"/>
        <end position="1115"/>
    </location>
</feature>
<feature type="region of interest" description="Disordered" evidence="1">
    <location>
        <begin position="442"/>
        <end position="615"/>
    </location>
</feature>
<feature type="compositionally biased region" description="Polar residues" evidence="1">
    <location>
        <begin position="756"/>
        <end position="766"/>
    </location>
</feature>
<evidence type="ECO:0000313" key="2">
    <source>
        <dbReference type="EMBL" id="KAL2848149.1"/>
    </source>
</evidence>
<feature type="compositionally biased region" description="Basic and acidic residues" evidence="1">
    <location>
        <begin position="1089"/>
        <end position="1102"/>
    </location>
</feature>
<feature type="compositionally biased region" description="Acidic residues" evidence="1">
    <location>
        <begin position="1057"/>
        <end position="1066"/>
    </location>
</feature>
<feature type="compositionally biased region" description="Basic and acidic residues" evidence="1">
    <location>
        <begin position="234"/>
        <end position="250"/>
    </location>
</feature>
<proteinExistence type="predicted"/>
<keyword evidence="3" id="KW-1185">Reference proteome</keyword>
<feature type="region of interest" description="Disordered" evidence="1">
    <location>
        <begin position="211"/>
        <end position="381"/>
    </location>
</feature>
<comment type="caution">
    <text evidence="2">The sequence shown here is derived from an EMBL/GenBank/DDBJ whole genome shotgun (WGS) entry which is preliminary data.</text>
</comment>
<sequence length="1261" mass="138740">MSDSIWISPFIEHCLSSYQTEENLRPDRELTWEDDGSNIRFPSSAQQNALINDWNEGDNLPTAKLTDSDTQIDAILSRGSLDEYKRAFSREPLSKDRCRGFLIQLDTFELVYEYSTGKPNVHLYIKRFNIIWDRGKTKSPPTGKIIRKKPALALLMRQVYTRTKSRDQRARKQYKAKPGSDGGFGDNHAIQPINGHAYASTQAQLLSQLPSHVSANSGPSHDLVYDAPLSPDVPRPESLESLRPSRERSMESQSMNRSSVPVMVGHPRGTSSGSTTSNKPPGSCRTQESEKTTETKPPPLKKHVESRPAGAQVDTNHPSVREAISPAHAEPDSLDQPIERRDSPYSPEKQLNSQLQASQSVTLRPRNPATSTHQSLVDPWEGMAGITSVDVTVPEDQAELLGHAGKGQWYPPLPGLPTISGHVPPALLHEWNMFVLQRSRRATGSGLDSPEAAGPSDRNTPSAESDSDGRRSPVSWESSPERTPRRGMVLPVDSSPIKGRSVSRAPQQKSPDAHEGTSKDETSNSRVSNENHPPSGTGQDKDLIVTTSSRIVMTDPTARVVHPTVAHGTDKHEFDTSSSDSEMDVVVPQPLSGSTQQGSQMESEISSPGPLLPEPSRRIQVVETPSAALHNPRTIIFNQSDAVSGSPNPNVSPYADKSSSQSRILNTYSSHDGDSKGETSQNTHVVDTPINSQALQTRDSTSYSQSGSLLTSSAPKSTESNVAIAVSTFQSQSSNAFSSYRELSSSSMLSVEEQQRSPSIQSSTHASPFIPTSALPLKRDISEVEIDGDISPSKRNKPDQKSMVSEMEVDAKLRSRNFRFQECITSAQSIAAKQVYERFCGNYPPYHGDYAHFTKLCSKLQAFRALGSLQRSFLWDDFIIKHLEEYPAYLGECMAKETKSLPYEQFFATSFSKPTHKRRILSAEAIDACAAQVIAIDETVMVSSSEPTTDTKVSFTSSIRDQLSNFHTYSFAATQEPESQEIQLEATQDRNDTVSDYSIPDSEPIRAAAQIVVHEIPEDLDNDETMGDAEDMDDTVHETASVELGDEESTRLRTASSDDESMDDPLGDSLANDANFALDVTPNDLPGKSFDHKAGEVGREGRDNDDDDDDVDENEIIASNPAQSAIAPTNEEEEDEVEETQEDEPNNTVLTRQGADVDEIEDDDGRFEVAGDTAAKAPVEVDETASHLDPDELDSDPNENWFLALRNIHPNEPVWSDDANTPFKKWARADQNVFSVRNRRGGANVSTDEKGVIQRMNNTRR</sequence>
<evidence type="ECO:0008006" key="4">
    <source>
        <dbReference type="Google" id="ProtNLM"/>
    </source>
</evidence>
<gene>
    <name evidence="2" type="ORF">BJY01DRAFT_262744</name>
</gene>
<feature type="compositionally biased region" description="Polar residues" evidence="1">
    <location>
        <begin position="349"/>
        <end position="375"/>
    </location>
</feature>
<feature type="region of interest" description="Disordered" evidence="1">
    <location>
        <begin position="786"/>
        <end position="806"/>
    </location>
</feature>
<name>A0ABR4K7E8_9EURO</name>